<proteinExistence type="predicted"/>
<dbReference type="KEGG" id="sari:H5J25_08920"/>
<keyword evidence="3" id="KW-1185">Reference proteome</keyword>
<dbReference type="InterPro" id="IPR051531">
    <property type="entry name" value="N-acetyltransferase"/>
</dbReference>
<dbReference type="GO" id="GO:0016747">
    <property type="term" value="F:acyltransferase activity, transferring groups other than amino-acyl groups"/>
    <property type="evidence" value="ECO:0007669"/>
    <property type="project" value="InterPro"/>
</dbReference>
<protein>
    <submittedName>
        <fullName evidence="2">GNAT family N-acetyltransferase</fullName>
    </submittedName>
</protein>
<evidence type="ECO:0000313" key="3">
    <source>
        <dbReference type="Proteomes" id="UP000595894"/>
    </source>
</evidence>
<feature type="domain" description="N-acetyltransferase" evidence="1">
    <location>
        <begin position="7"/>
        <end position="167"/>
    </location>
</feature>
<dbReference type="InterPro" id="IPR016181">
    <property type="entry name" value="Acyl_CoA_acyltransferase"/>
</dbReference>
<dbReference type="PANTHER" id="PTHR43792">
    <property type="entry name" value="GNAT FAMILY, PUTATIVE (AFU_ORTHOLOGUE AFUA_3G00765)-RELATED-RELATED"/>
    <property type="match status" value="1"/>
</dbReference>
<dbReference type="EMBL" id="CP061035">
    <property type="protein sequence ID" value="QQV78694.1"/>
    <property type="molecule type" value="Genomic_DNA"/>
</dbReference>
<gene>
    <name evidence="2" type="ORF">H5J25_08920</name>
</gene>
<organism evidence="2 3">
    <name type="scientific">Sphingomonas aliaeris</name>
    <dbReference type="NCBI Taxonomy" id="2759526"/>
    <lineage>
        <taxon>Bacteria</taxon>
        <taxon>Pseudomonadati</taxon>
        <taxon>Pseudomonadota</taxon>
        <taxon>Alphaproteobacteria</taxon>
        <taxon>Sphingomonadales</taxon>
        <taxon>Sphingomonadaceae</taxon>
        <taxon>Sphingomonas</taxon>
    </lineage>
</organism>
<evidence type="ECO:0000313" key="2">
    <source>
        <dbReference type="EMBL" id="QQV78694.1"/>
    </source>
</evidence>
<dbReference type="RefSeq" id="WP_202095759.1">
    <property type="nucleotide sequence ID" value="NZ_CP061035.1"/>
</dbReference>
<dbReference type="Gene3D" id="3.40.630.30">
    <property type="match status" value="1"/>
</dbReference>
<evidence type="ECO:0000259" key="1">
    <source>
        <dbReference type="PROSITE" id="PS51186"/>
    </source>
</evidence>
<dbReference type="Proteomes" id="UP000595894">
    <property type="component" value="Chromosome"/>
</dbReference>
<dbReference type="PANTHER" id="PTHR43792:SF1">
    <property type="entry name" value="N-ACETYLTRANSFERASE DOMAIN-CONTAINING PROTEIN"/>
    <property type="match status" value="1"/>
</dbReference>
<dbReference type="PROSITE" id="PS51186">
    <property type="entry name" value="GNAT"/>
    <property type="match status" value="1"/>
</dbReference>
<dbReference type="InterPro" id="IPR000182">
    <property type="entry name" value="GNAT_dom"/>
</dbReference>
<dbReference type="Pfam" id="PF13302">
    <property type="entry name" value="Acetyltransf_3"/>
    <property type="match status" value="1"/>
</dbReference>
<sequence length="178" mass="19898">MIETERLILRPYDEVRDRAAMRAMCSDPDVMLYLLPVPDDAAHDAMIVRMEGYLADFGYTFWTVERRADGAILGVCGLKPGSPDTPIAGALEIGWRFAREYWGQGYAREAAQASLDWAWDTLECERVVAITVPENAASWGLMERLGMTRIVGGDFDHPAVPDGSPLKRHILYHIDRAG</sequence>
<dbReference type="AlphaFoldDB" id="A0A974NX61"/>
<reference evidence="3" key="1">
    <citation type="submission" date="2020-09" db="EMBL/GenBank/DDBJ databases">
        <title>Sphingomonas sp., a new species isolated from pork steak.</title>
        <authorList>
            <person name="Heidler von Heilborn D."/>
        </authorList>
    </citation>
    <scope>NUCLEOTIDE SEQUENCE [LARGE SCALE GENOMIC DNA]</scope>
</reference>
<accession>A0A974NX61</accession>
<dbReference type="SUPFAM" id="SSF55729">
    <property type="entry name" value="Acyl-CoA N-acyltransferases (Nat)"/>
    <property type="match status" value="1"/>
</dbReference>
<name>A0A974NX61_9SPHN</name>